<keyword evidence="1" id="KW-0175">Coiled coil</keyword>
<feature type="transmembrane region" description="Helical" evidence="2">
    <location>
        <begin position="312"/>
        <end position="333"/>
    </location>
</feature>
<keyword evidence="2" id="KW-0812">Transmembrane</keyword>
<reference evidence="3 4" key="1">
    <citation type="journal article" date="2016" name="Mol. Biol. Evol.">
        <title>Comparative Genomics of Early-Diverging Mushroom-Forming Fungi Provides Insights into the Origins of Lignocellulose Decay Capabilities.</title>
        <authorList>
            <person name="Nagy L.G."/>
            <person name="Riley R."/>
            <person name="Tritt A."/>
            <person name="Adam C."/>
            <person name="Daum C."/>
            <person name="Floudas D."/>
            <person name="Sun H."/>
            <person name="Yadav J.S."/>
            <person name="Pangilinan J."/>
            <person name="Larsson K.H."/>
            <person name="Matsuura K."/>
            <person name="Barry K."/>
            <person name="Labutti K."/>
            <person name="Kuo R."/>
            <person name="Ohm R.A."/>
            <person name="Bhattacharya S.S."/>
            <person name="Shirouzu T."/>
            <person name="Yoshinaga Y."/>
            <person name="Martin F.M."/>
            <person name="Grigoriev I.V."/>
            <person name="Hibbett D.S."/>
        </authorList>
    </citation>
    <scope>NUCLEOTIDE SEQUENCE [LARGE SCALE GENOMIC DNA]</scope>
    <source>
        <strain evidence="3 4">HHB10207 ss-3</strain>
    </source>
</reference>
<evidence type="ECO:0000313" key="4">
    <source>
        <dbReference type="Proteomes" id="UP000076798"/>
    </source>
</evidence>
<evidence type="ECO:0000313" key="3">
    <source>
        <dbReference type="EMBL" id="KZT32467.1"/>
    </source>
</evidence>
<proteinExistence type="predicted"/>
<evidence type="ECO:0000256" key="1">
    <source>
        <dbReference type="SAM" id="Coils"/>
    </source>
</evidence>
<dbReference type="Proteomes" id="UP000076798">
    <property type="component" value="Unassembled WGS sequence"/>
</dbReference>
<sequence length="352" mass="40514">MEEEALQALLTSLESMKSEFVEQVQENNDSMRNEVHKAERDLRNQMHALEEEVRAIDKIVTGVDLDLRSQLSQDNDRVSRIEKQFLAVKNEKHRSDDIQRVLEEIFDTQSALSKLCADMNALKTDLRSLRESQLEFQESTCREPLPKISTSLDADAMVTQISGRVLQHLAKTSHFHKRLDELVDQVADLDSTMDQKFSLDKTCTVINDTVQLIYLELKEQPGLSCAGIGFTLADEMRRNDSNSFMRIFRLSILPKIHSWTRIPIAETVRRLMPDRSMHLTGSPSVPENFTLWRPVGYMRNALQPYKSAAKKIFMYTFPVLALLGFTLSCLNVIRVFDQSFYKQDYTRGIAIF</sequence>
<gene>
    <name evidence="3" type="ORF">SISSUDRAFT_1066896</name>
</gene>
<organism evidence="3 4">
    <name type="scientific">Sistotremastrum suecicum HHB10207 ss-3</name>
    <dbReference type="NCBI Taxonomy" id="1314776"/>
    <lineage>
        <taxon>Eukaryota</taxon>
        <taxon>Fungi</taxon>
        <taxon>Dikarya</taxon>
        <taxon>Basidiomycota</taxon>
        <taxon>Agaricomycotina</taxon>
        <taxon>Agaricomycetes</taxon>
        <taxon>Sistotremastrales</taxon>
        <taxon>Sistotremastraceae</taxon>
        <taxon>Sistotremastrum</taxon>
    </lineage>
</organism>
<keyword evidence="2" id="KW-0472">Membrane</keyword>
<name>A0A165XRI2_9AGAM</name>
<dbReference type="EMBL" id="KV428329">
    <property type="protein sequence ID" value="KZT32467.1"/>
    <property type="molecule type" value="Genomic_DNA"/>
</dbReference>
<evidence type="ECO:0000256" key="2">
    <source>
        <dbReference type="SAM" id="Phobius"/>
    </source>
</evidence>
<keyword evidence="4" id="KW-1185">Reference proteome</keyword>
<dbReference type="AlphaFoldDB" id="A0A165XRI2"/>
<protein>
    <submittedName>
        <fullName evidence="3">Uncharacterized protein</fullName>
    </submittedName>
</protein>
<keyword evidence="2" id="KW-1133">Transmembrane helix</keyword>
<feature type="coiled-coil region" evidence="1">
    <location>
        <begin position="21"/>
        <end position="59"/>
    </location>
</feature>
<accession>A0A165XRI2</accession>